<keyword evidence="5" id="KW-0966">Cell projection</keyword>
<gene>
    <name evidence="5" type="ORF">M8231_14835</name>
</gene>
<keyword evidence="5" id="KW-0969">Cilium</keyword>
<dbReference type="Pfam" id="PF07378">
    <property type="entry name" value="FlbT"/>
    <property type="match status" value="1"/>
</dbReference>
<dbReference type="RefSeq" id="WP_250201838.1">
    <property type="nucleotide sequence ID" value="NZ_CP097649.1"/>
</dbReference>
<sequence length="147" mass="15956">MALTLTLRPSEKVMINGLVLENIHDGKARLLIKERAHILRSRDMMDEAEAISPATRVYYQAMKLSGGDATGDLRSLCSAVTVFERSNAGCPDLLAVCVHIIEQAQAGDFYAAMVASRKLIAAEVPDHPILRPQERQKAPSEAAETAG</sequence>
<evidence type="ECO:0000256" key="1">
    <source>
        <dbReference type="ARBA" id="ARBA00022491"/>
    </source>
</evidence>
<reference evidence="5" key="1">
    <citation type="submission" date="2022-05" db="EMBL/GenBank/DDBJ databases">
        <title>Brevundimonas albigilva TT17 genome sequence.</title>
        <authorList>
            <person name="Lee K."/>
            <person name="Son H."/>
        </authorList>
    </citation>
    <scope>NUCLEOTIDE SEQUENCE</scope>
    <source>
        <strain evidence="5">TT17</strain>
    </source>
</reference>
<evidence type="ECO:0000256" key="3">
    <source>
        <dbReference type="ARBA" id="ARBA00022884"/>
    </source>
</evidence>
<protein>
    <submittedName>
        <fullName evidence="5">Flagellar biosynthesis repressor FlbT</fullName>
    </submittedName>
</protein>
<name>A0ABY4SN90_9CAUL</name>
<accession>A0ABY4SN90</accession>
<evidence type="ECO:0000256" key="2">
    <source>
        <dbReference type="ARBA" id="ARBA00022795"/>
    </source>
</evidence>
<dbReference type="Proteomes" id="UP001055429">
    <property type="component" value="Chromosome"/>
</dbReference>
<keyword evidence="3" id="KW-0694">RNA-binding</keyword>
<keyword evidence="2" id="KW-1005">Bacterial flagellum biogenesis</keyword>
<evidence type="ECO:0000313" key="5">
    <source>
        <dbReference type="EMBL" id="URI15052.1"/>
    </source>
</evidence>
<feature type="compositionally biased region" description="Basic and acidic residues" evidence="4">
    <location>
        <begin position="127"/>
        <end position="138"/>
    </location>
</feature>
<dbReference type="EMBL" id="CP097649">
    <property type="protein sequence ID" value="URI15052.1"/>
    <property type="molecule type" value="Genomic_DNA"/>
</dbReference>
<keyword evidence="6" id="KW-1185">Reference proteome</keyword>
<feature type="region of interest" description="Disordered" evidence="4">
    <location>
        <begin position="127"/>
        <end position="147"/>
    </location>
</feature>
<evidence type="ECO:0000256" key="4">
    <source>
        <dbReference type="SAM" id="MobiDB-lite"/>
    </source>
</evidence>
<keyword evidence="1" id="KW-0678">Repressor</keyword>
<dbReference type="InterPro" id="IPR009967">
    <property type="entry name" value="Flagellum_FlbT"/>
</dbReference>
<organism evidence="5 6">
    <name type="scientific">Brevundimonas albigilva</name>
    <dbReference type="NCBI Taxonomy" id="1312364"/>
    <lineage>
        <taxon>Bacteria</taxon>
        <taxon>Pseudomonadati</taxon>
        <taxon>Pseudomonadota</taxon>
        <taxon>Alphaproteobacteria</taxon>
        <taxon>Caulobacterales</taxon>
        <taxon>Caulobacteraceae</taxon>
        <taxon>Brevundimonas</taxon>
    </lineage>
</organism>
<proteinExistence type="predicted"/>
<evidence type="ECO:0000313" key="6">
    <source>
        <dbReference type="Proteomes" id="UP001055429"/>
    </source>
</evidence>
<keyword evidence="5" id="KW-0282">Flagellum</keyword>